<dbReference type="CDD" id="cd18989">
    <property type="entry name" value="LGIC_ECD_cation"/>
    <property type="match status" value="1"/>
</dbReference>
<keyword evidence="1" id="KW-0472">Membrane</keyword>
<keyword evidence="2" id="KW-0732">Signal</keyword>
<organism evidence="4">
    <name type="scientific">Anopheles darlingi</name>
    <name type="common">Mosquito</name>
    <dbReference type="NCBI Taxonomy" id="43151"/>
    <lineage>
        <taxon>Eukaryota</taxon>
        <taxon>Metazoa</taxon>
        <taxon>Ecdysozoa</taxon>
        <taxon>Arthropoda</taxon>
        <taxon>Hexapoda</taxon>
        <taxon>Insecta</taxon>
        <taxon>Pterygota</taxon>
        <taxon>Neoptera</taxon>
        <taxon>Endopterygota</taxon>
        <taxon>Diptera</taxon>
        <taxon>Nematocera</taxon>
        <taxon>Culicoidea</taxon>
        <taxon>Culicidae</taxon>
        <taxon>Anophelinae</taxon>
        <taxon>Anopheles</taxon>
    </lineage>
</organism>
<keyword evidence="1" id="KW-1133">Transmembrane helix</keyword>
<evidence type="ECO:0000313" key="4">
    <source>
        <dbReference type="EMBL" id="MBW65342.1"/>
    </source>
</evidence>
<reference evidence="4" key="1">
    <citation type="submission" date="2018-01" db="EMBL/GenBank/DDBJ databases">
        <title>An insight into the sialome of Amazonian anophelines.</title>
        <authorList>
            <person name="Ribeiro J.M."/>
            <person name="Scarpassa V."/>
            <person name="Calvo E."/>
        </authorList>
    </citation>
    <scope>NUCLEOTIDE SEQUENCE</scope>
</reference>
<accession>A0A2M4CJ06</accession>
<dbReference type="FunFam" id="2.70.170.10:FF:000028">
    <property type="entry name" value="AcetylCholine Receptor"/>
    <property type="match status" value="1"/>
</dbReference>
<feature type="transmembrane region" description="Helical" evidence="1">
    <location>
        <begin position="296"/>
        <end position="317"/>
    </location>
</feature>
<dbReference type="InterPro" id="IPR036734">
    <property type="entry name" value="Neur_chan_lig-bd_sf"/>
</dbReference>
<name>A0A2M4CJ06_ANODA</name>
<proteinExistence type="predicted"/>
<keyword evidence="1" id="KW-0812">Transmembrane</keyword>
<sequence>MLFLMKSIVIFVFVSLLGFTIAFNCDGEPSSSEGKLLKKLFCYNYDKTERPVKNYSAAVNVTMNVHVQNYDLDERKSTLTAFVWMSTSWKDEYLTWDRMEYGIDKLIIESSEIWTPTIIPFNNYKSTEAACSNHRCEVNQLGMVLCIPPCQYEAFCVSNTANWPFDTQNCSLSLGTWVEDQEKIKINENTNITTNYIKVPHSEWKMISANAKQTLYDNDTYPTVEYTFLLERHIAIYGAILTPGFIMALLNMGILWMSCVSSERLYILCGTCFGHFDYLVYLYWRVPYHGVSVPKLLIFFRDSLLINVAILTFTIMLRHMRLSTGNSNSFFDKLAIKVASTNMGSILLQSERVDIASKEENDNHVESNADGDTVNLVVEATEVKTAENPKANCTRQALVVTFLDRILFVCCLLSYILMLFNLLPSEY</sequence>
<dbReference type="SUPFAM" id="SSF63712">
    <property type="entry name" value="Nicotinic receptor ligand binding domain-like"/>
    <property type="match status" value="1"/>
</dbReference>
<dbReference type="InterPro" id="IPR006202">
    <property type="entry name" value="Neur_chan_lig-bd"/>
</dbReference>
<feature type="domain" description="Neurotransmitter-gated ion-channel ligand-binding" evidence="3">
    <location>
        <begin position="35"/>
        <end position="233"/>
    </location>
</feature>
<feature type="chain" id="PRO_5014856849" evidence="2">
    <location>
        <begin position="23"/>
        <end position="427"/>
    </location>
</feature>
<dbReference type="GO" id="GO:0016020">
    <property type="term" value="C:membrane"/>
    <property type="evidence" value="ECO:0007669"/>
    <property type="project" value="InterPro"/>
</dbReference>
<dbReference type="PANTHER" id="PTHR18945">
    <property type="entry name" value="NEUROTRANSMITTER GATED ION CHANNEL"/>
    <property type="match status" value="1"/>
</dbReference>
<feature type="signal peptide" evidence="2">
    <location>
        <begin position="1"/>
        <end position="22"/>
    </location>
</feature>
<dbReference type="Pfam" id="PF02931">
    <property type="entry name" value="Neur_chan_LBD"/>
    <property type="match status" value="1"/>
</dbReference>
<dbReference type="VEuPathDB" id="VectorBase:ADAR2_000792"/>
<feature type="transmembrane region" description="Helical" evidence="1">
    <location>
        <begin position="265"/>
        <end position="284"/>
    </location>
</feature>
<feature type="transmembrane region" description="Helical" evidence="1">
    <location>
        <begin position="402"/>
        <end position="423"/>
    </location>
</feature>
<evidence type="ECO:0000256" key="1">
    <source>
        <dbReference type="SAM" id="Phobius"/>
    </source>
</evidence>
<dbReference type="PRINTS" id="PR00252">
    <property type="entry name" value="NRIONCHANNEL"/>
</dbReference>
<dbReference type="GO" id="GO:0005230">
    <property type="term" value="F:extracellular ligand-gated monoatomic ion channel activity"/>
    <property type="evidence" value="ECO:0007669"/>
    <property type="project" value="InterPro"/>
</dbReference>
<dbReference type="VEuPathDB" id="VectorBase:ADAC000167"/>
<evidence type="ECO:0000259" key="3">
    <source>
        <dbReference type="Pfam" id="PF02931"/>
    </source>
</evidence>
<protein>
    <submittedName>
        <fullName evidence="4">Putative neuronal acetylcholine receptor subunit beta-3</fullName>
    </submittedName>
</protein>
<dbReference type="Gene3D" id="2.70.170.10">
    <property type="entry name" value="Neurotransmitter-gated ion-channel ligand-binding domain"/>
    <property type="match status" value="1"/>
</dbReference>
<keyword evidence="4" id="KW-0675">Receptor</keyword>
<feature type="transmembrane region" description="Helical" evidence="1">
    <location>
        <begin position="234"/>
        <end position="258"/>
    </location>
</feature>
<dbReference type="InterPro" id="IPR006201">
    <property type="entry name" value="Neur_channel"/>
</dbReference>
<dbReference type="GO" id="GO:0004888">
    <property type="term" value="F:transmembrane signaling receptor activity"/>
    <property type="evidence" value="ECO:0007669"/>
    <property type="project" value="InterPro"/>
</dbReference>
<dbReference type="EMBL" id="GGFL01001164">
    <property type="protein sequence ID" value="MBW65342.1"/>
    <property type="molecule type" value="Transcribed_RNA"/>
</dbReference>
<dbReference type="AlphaFoldDB" id="A0A2M4CJ06"/>
<evidence type="ECO:0000256" key="2">
    <source>
        <dbReference type="SAM" id="SignalP"/>
    </source>
</evidence>